<dbReference type="EMBL" id="FXAN01000054">
    <property type="protein sequence ID" value="SMG00397.1"/>
    <property type="molecule type" value="Genomic_DNA"/>
</dbReference>
<organism evidence="1 2">
    <name type="scientific">Burkholderia singularis</name>
    <dbReference type="NCBI Taxonomy" id="1503053"/>
    <lineage>
        <taxon>Bacteria</taxon>
        <taxon>Pseudomonadati</taxon>
        <taxon>Pseudomonadota</taxon>
        <taxon>Betaproteobacteria</taxon>
        <taxon>Burkholderiales</taxon>
        <taxon>Burkholderiaceae</taxon>
        <taxon>Burkholderia</taxon>
        <taxon>pseudomallei group</taxon>
    </lineage>
</organism>
<sequence length="69" mass="7312">MPAVFSFPAGGFRQPCGLPGKKAGYAGARIAGCCIAFVVPSMRCSANRDGDVLSGFSLRLFRCVYFPAF</sequence>
<accession>A0A238H5M7</accession>
<dbReference type="Proteomes" id="UP000198460">
    <property type="component" value="Unassembled WGS sequence"/>
</dbReference>
<name>A0A238H5M7_9BURK</name>
<dbReference type="AlphaFoldDB" id="A0A238H5M7"/>
<evidence type="ECO:0000313" key="1">
    <source>
        <dbReference type="EMBL" id="SMG00397.1"/>
    </source>
</evidence>
<proteinExistence type="predicted"/>
<gene>
    <name evidence="1" type="ORF">BSIN_3524</name>
</gene>
<evidence type="ECO:0000313" key="2">
    <source>
        <dbReference type="Proteomes" id="UP000198460"/>
    </source>
</evidence>
<reference evidence="1 2" key="1">
    <citation type="submission" date="2017-04" db="EMBL/GenBank/DDBJ databases">
        <authorList>
            <person name="Afonso C.L."/>
            <person name="Miller P.J."/>
            <person name="Scott M.A."/>
            <person name="Spackman E."/>
            <person name="Goraichik I."/>
            <person name="Dimitrov K.M."/>
            <person name="Suarez D.L."/>
            <person name="Swayne D.E."/>
        </authorList>
    </citation>
    <scope>NUCLEOTIDE SEQUENCE [LARGE SCALE GENOMIC DNA]</scope>
    <source>
        <strain evidence="1">LMG 28154</strain>
    </source>
</reference>
<protein>
    <submittedName>
        <fullName evidence="1">Uncharacterized protein</fullName>
    </submittedName>
</protein>